<dbReference type="Gene3D" id="2.60.40.790">
    <property type="match status" value="1"/>
</dbReference>
<dbReference type="InterPro" id="IPR031107">
    <property type="entry name" value="Small_HSP"/>
</dbReference>
<dbReference type="InterPro" id="IPR002068">
    <property type="entry name" value="A-crystallin/Hsp20_dom"/>
</dbReference>
<reference evidence="5 6" key="1">
    <citation type="submission" date="2021-12" db="EMBL/GenBank/DDBJ databases">
        <title>Discovery of the Pendulisporaceae a myxobacterial family with distinct sporulation behavior and unique specialized metabolism.</title>
        <authorList>
            <person name="Garcia R."/>
            <person name="Popoff A."/>
            <person name="Bader C.D."/>
            <person name="Loehr J."/>
            <person name="Walesch S."/>
            <person name="Walt C."/>
            <person name="Boldt J."/>
            <person name="Bunk B."/>
            <person name="Haeckl F.J.F.P.J."/>
            <person name="Gunesch A.P."/>
            <person name="Birkelbach J."/>
            <person name="Nuebel U."/>
            <person name="Pietschmann T."/>
            <person name="Bach T."/>
            <person name="Mueller R."/>
        </authorList>
    </citation>
    <scope>NUCLEOTIDE SEQUENCE [LARGE SCALE GENOMIC DNA]</scope>
    <source>
        <strain evidence="5 6">MSr12523</strain>
    </source>
</reference>
<evidence type="ECO:0000313" key="6">
    <source>
        <dbReference type="Proteomes" id="UP001379533"/>
    </source>
</evidence>
<dbReference type="SUPFAM" id="SSF49764">
    <property type="entry name" value="HSP20-like chaperones"/>
    <property type="match status" value="1"/>
</dbReference>
<dbReference type="EMBL" id="CP089982">
    <property type="protein sequence ID" value="WXA97881.1"/>
    <property type="molecule type" value="Genomic_DNA"/>
</dbReference>
<dbReference type="PROSITE" id="PS01031">
    <property type="entry name" value="SHSP"/>
    <property type="match status" value="1"/>
</dbReference>
<dbReference type="Proteomes" id="UP001379533">
    <property type="component" value="Chromosome"/>
</dbReference>
<dbReference type="RefSeq" id="WP_394848500.1">
    <property type="nucleotide sequence ID" value="NZ_CP089982.1"/>
</dbReference>
<dbReference type="PANTHER" id="PTHR11527">
    <property type="entry name" value="HEAT-SHOCK PROTEIN 20 FAMILY MEMBER"/>
    <property type="match status" value="1"/>
</dbReference>
<proteinExistence type="inferred from homology"/>
<comment type="similarity">
    <text evidence="1 2">Belongs to the small heat shock protein (HSP20) family.</text>
</comment>
<evidence type="ECO:0000256" key="1">
    <source>
        <dbReference type="PROSITE-ProRule" id="PRU00285"/>
    </source>
</evidence>
<name>A0ABZ2KNH0_9BACT</name>
<accession>A0ABZ2KNH0</accession>
<gene>
    <name evidence="5" type="ORF">LZC95_13690</name>
</gene>
<sequence length="180" mass="20221">MANINRREDNPVFDLRREIDQLFESFFSPSRGTMQRPGGLDFNPHLEITETDGAYVLNAELPGLEENDVNIDVNGDVLTVRGEKRREQSGERRGYQYSERSYGQFARSLQLPRGTDASKIEAHFKNGVLKVTVPKGEAARARSIPIRTGGVETQQRVPTTQEPGNGSRNKPAQQESPPRR</sequence>
<feature type="compositionally biased region" description="Polar residues" evidence="3">
    <location>
        <begin position="151"/>
        <end position="180"/>
    </location>
</feature>
<evidence type="ECO:0000256" key="3">
    <source>
        <dbReference type="SAM" id="MobiDB-lite"/>
    </source>
</evidence>
<dbReference type="CDD" id="cd06464">
    <property type="entry name" value="ACD_sHsps-like"/>
    <property type="match status" value="1"/>
</dbReference>
<evidence type="ECO:0000256" key="2">
    <source>
        <dbReference type="RuleBase" id="RU003616"/>
    </source>
</evidence>
<dbReference type="InterPro" id="IPR008978">
    <property type="entry name" value="HSP20-like_chaperone"/>
</dbReference>
<feature type="domain" description="SHSP" evidence="4">
    <location>
        <begin position="37"/>
        <end position="149"/>
    </location>
</feature>
<feature type="region of interest" description="Disordered" evidence="3">
    <location>
        <begin position="136"/>
        <end position="180"/>
    </location>
</feature>
<evidence type="ECO:0000313" key="5">
    <source>
        <dbReference type="EMBL" id="WXA97881.1"/>
    </source>
</evidence>
<dbReference type="Pfam" id="PF00011">
    <property type="entry name" value="HSP20"/>
    <property type="match status" value="1"/>
</dbReference>
<evidence type="ECO:0000259" key="4">
    <source>
        <dbReference type="PROSITE" id="PS01031"/>
    </source>
</evidence>
<organism evidence="5 6">
    <name type="scientific">Pendulispora brunnea</name>
    <dbReference type="NCBI Taxonomy" id="2905690"/>
    <lineage>
        <taxon>Bacteria</taxon>
        <taxon>Pseudomonadati</taxon>
        <taxon>Myxococcota</taxon>
        <taxon>Myxococcia</taxon>
        <taxon>Myxococcales</taxon>
        <taxon>Sorangiineae</taxon>
        <taxon>Pendulisporaceae</taxon>
        <taxon>Pendulispora</taxon>
    </lineage>
</organism>
<protein>
    <submittedName>
        <fullName evidence="5">Hsp20/alpha crystallin family protein</fullName>
    </submittedName>
</protein>
<keyword evidence="6" id="KW-1185">Reference proteome</keyword>